<dbReference type="PANTHER" id="PTHR34427:SF5">
    <property type="entry name" value="DUF4283 DOMAIN-CONTAINING PROTEIN"/>
    <property type="match status" value="1"/>
</dbReference>
<comment type="caution">
    <text evidence="2">The sequence shown here is derived from an EMBL/GenBank/DDBJ whole genome shotgun (WGS) entry which is preliminary data.</text>
</comment>
<name>A0AAN9FQ15_CROPI</name>
<feature type="compositionally biased region" description="Polar residues" evidence="1">
    <location>
        <begin position="280"/>
        <end position="296"/>
    </location>
</feature>
<evidence type="ECO:0000256" key="1">
    <source>
        <dbReference type="SAM" id="MobiDB-lite"/>
    </source>
</evidence>
<feature type="region of interest" description="Disordered" evidence="1">
    <location>
        <begin position="266"/>
        <end position="319"/>
    </location>
</feature>
<accession>A0AAN9FQ15</accession>
<feature type="region of interest" description="Disordered" evidence="1">
    <location>
        <begin position="144"/>
        <end position="174"/>
    </location>
</feature>
<dbReference type="PANTHER" id="PTHR34427">
    <property type="entry name" value="DUF4283 DOMAIN PROTEIN"/>
    <property type="match status" value="1"/>
</dbReference>
<dbReference type="Proteomes" id="UP001372338">
    <property type="component" value="Unassembled WGS sequence"/>
</dbReference>
<evidence type="ECO:0008006" key="4">
    <source>
        <dbReference type="Google" id="ProtNLM"/>
    </source>
</evidence>
<feature type="compositionally biased region" description="Low complexity" evidence="1">
    <location>
        <begin position="387"/>
        <end position="398"/>
    </location>
</feature>
<protein>
    <recommendedName>
        <fullName evidence="4">DUF4283 domain-containing protein</fullName>
    </recommendedName>
</protein>
<evidence type="ECO:0000313" key="3">
    <source>
        <dbReference type="Proteomes" id="UP001372338"/>
    </source>
</evidence>
<keyword evidence="3" id="KW-1185">Reference proteome</keyword>
<sequence>MHSNRGDFVLLKGEVVNDIPELIDKEKAWIDAWFSKIERWTPKVKMKERLTWVVFYGVPLHLWNDNCLTQLFNVVGSLIKLDPTTVSRKRLDFACGLISTLSLTRIDKVIKVKAGNMEYDVSFMEVTGGGEPWNEKEVSLKEEVFSDTDDDDRESDNSNHRWNGGDDGNDSKKSWEDVVVGEWVPESLHIEPGTAPFSNIVNRLMVIQQTNLLSMAERKNTACSGATSMEKADPNIRSKGVVAEVASNKKDKQTLMADNSGLGIGCVASSNEPRQEREGSSSNPCTHTSAWKSSGSLEGVGPTNNVHEDGVESSTDYGKAGPKIHTSFLSYSSNKIIGPFKKFTKGQKLGKGVILEKKIGWGCKNLAQMKKRMTRGKQGRVLKEADSISNNSSLPSLSHTRHHPNTL</sequence>
<dbReference type="EMBL" id="JAYWIO010000003">
    <property type="protein sequence ID" value="KAK7276033.1"/>
    <property type="molecule type" value="Genomic_DNA"/>
</dbReference>
<dbReference type="AlphaFoldDB" id="A0AAN9FQ15"/>
<feature type="compositionally biased region" description="Acidic residues" evidence="1">
    <location>
        <begin position="145"/>
        <end position="154"/>
    </location>
</feature>
<organism evidence="2 3">
    <name type="scientific">Crotalaria pallida</name>
    <name type="common">Smooth rattlebox</name>
    <name type="synonym">Crotalaria striata</name>
    <dbReference type="NCBI Taxonomy" id="3830"/>
    <lineage>
        <taxon>Eukaryota</taxon>
        <taxon>Viridiplantae</taxon>
        <taxon>Streptophyta</taxon>
        <taxon>Embryophyta</taxon>
        <taxon>Tracheophyta</taxon>
        <taxon>Spermatophyta</taxon>
        <taxon>Magnoliopsida</taxon>
        <taxon>eudicotyledons</taxon>
        <taxon>Gunneridae</taxon>
        <taxon>Pentapetalae</taxon>
        <taxon>rosids</taxon>
        <taxon>fabids</taxon>
        <taxon>Fabales</taxon>
        <taxon>Fabaceae</taxon>
        <taxon>Papilionoideae</taxon>
        <taxon>50 kb inversion clade</taxon>
        <taxon>genistoids sensu lato</taxon>
        <taxon>core genistoids</taxon>
        <taxon>Crotalarieae</taxon>
        <taxon>Crotalaria</taxon>
    </lineage>
</organism>
<evidence type="ECO:0000313" key="2">
    <source>
        <dbReference type="EMBL" id="KAK7276033.1"/>
    </source>
</evidence>
<gene>
    <name evidence="2" type="ORF">RIF29_17164</name>
</gene>
<feature type="region of interest" description="Disordered" evidence="1">
    <location>
        <begin position="374"/>
        <end position="407"/>
    </location>
</feature>
<proteinExistence type="predicted"/>
<reference evidence="2 3" key="1">
    <citation type="submission" date="2024-01" db="EMBL/GenBank/DDBJ databases">
        <title>The genomes of 5 underutilized Papilionoideae crops provide insights into root nodulation and disease resistanc.</title>
        <authorList>
            <person name="Yuan L."/>
        </authorList>
    </citation>
    <scope>NUCLEOTIDE SEQUENCE [LARGE SCALE GENOMIC DNA]</scope>
    <source>
        <strain evidence="2">ZHUSHIDOU_FW_LH</strain>
        <tissue evidence="2">Leaf</tissue>
    </source>
</reference>